<sequence>MSKKEPTQTDEQNLGNIGESEVQLILRKYKWTADFIKSDFGEDIDCNIFIDNTRTNYHLRCQVKSTTKDSEYVKELKNGDFSVSISSGLLKAWLRSYFPVFLVVYEEKTGLCYWTIPTSQVLENP</sequence>
<comment type="caution">
    <text evidence="2">The sequence shown here is derived from an EMBL/GenBank/DDBJ whole genome shotgun (WGS) entry which is preliminary data.</text>
</comment>
<evidence type="ECO:0000313" key="2">
    <source>
        <dbReference type="EMBL" id="PZP43276.1"/>
    </source>
</evidence>
<dbReference type="Pfam" id="PF14280">
    <property type="entry name" value="DUF4365"/>
    <property type="match status" value="1"/>
</dbReference>
<name>A0A2W5GCG5_9SPHI</name>
<organism evidence="2 3">
    <name type="scientific">Pseudopedobacter saltans</name>
    <dbReference type="NCBI Taxonomy" id="151895"/>
    <lineage>
        <taxon>Bacteria</taxon>
        <taxon>Pseudomonadati</taxon>
        <taxon>Bacteroidota</taxon>
        <taxon>Sphingobacteriia</taxon>
        <taxon>Sphingobacteriales</taxon>
        <taxon>Sphingobacteriaceae</taxon>
        <taxon>Pseudopedobacter</taxon>
    </lineage>
</organism>
<feature type="domain" description="DUF4365" evidence="1">
    <location>
        <begin position="17"/>
        <end position="115"/>
    </location>
</feature>
<dbReference type="EMBL" id="QFOI01000381">
    <property type="protein sequence ID" value="PZP43276.1"/>
    <property type="molecule type" value="Genomic_DNA"/>
</dbReference>
<reference evidence="2 3" key="1">
    <citation type="submission" date="2017-11" db="EMBL/GenBank/DDBJ databases">
        <title>Infants hospitalized years apart are colonized by the same room-sourced microbial strains.</title>
        <authorList>
            <person name="Brooks B."/>
            <person name="Olm M.R."/>
            <person name="Firek B.A."/>
            <person name="Baker R."/>
            <person name="Thomas B.C."/>
            <person name="Morowitz M.J."/>
            <person name="Banfield J.F."/>
        </authorList>
    </citation>
    <scope>NUCLEOTIDE SEQUENCE [LARGE SCALE GENOMIC DNA]</scope>
    <source>
        <strain evidence="2">S2_009_000_R2_76</strain>
    </source>
</reference>
<proteinExistence type="predicted"/>
<protein>
    <recommendedName>
        <fullName evidence="1">DUF4365 domain-containing protein</fullName>
    </recommendedName>
</protein>
<feature type="non-terminal residue" evidence="2">
    <location>
        <position position="125"/>
    </location>
</feature>
<gene>
    <name evidence="2" type="ORF">DI598_15950</name>
</gene>
<accession>A0A2W5GCG5</accession>
<dbReference type="InterPro" id="IPR025375">
    <property type="entry name" value="DUF4365"/>
</dbReference>
<dbReference type="Proteomes" id="UP000249645">
    <property type="component" value="Unassembled WGS sequence"/>
</dbReference>
<dbReference type="AlphaFoldDB" id="A0A2W5GCG5"/>
<evidence type="ECO:0000313" key="3">
    <source>
        <dbReference type="Proteomes" id="UP000249645"/>
    </source>
</evidence>
<evidence type="ECO:0000259" key="1">
    <source>
        <dbReference type="Pfam" id="PF14280"/>
    </source>
</evidence>